<keyword evidence="6" id="KW-1015">Disulfide bond</keyword>
<dbReference type="InterPro" id="IPR002172">
    <property type="entry name" value="LDrepeatLR_classA_rpt"/>
</dbReference>
<dbReference type="InterPro" id="IPR036055">
    <property type="entry name" value="LDL_receptor-like_sf"/>
</dbReference>
<dbReference type="SMART" id="SM00192">
    <property type="entry name" value="LDLa"/>
    <property type="match status" value="3"/>
</dbReference>
<sequence>MWIAAIGAKSNSWLQMDVRIFSNDLSTVFPCSRSNRNVSRTVVCDGLYQCDRYEDELVCDNSAPFLQEGESHFISLPTTTTTRFYDATLLQTNATNGFQVVFQSLNLYYADKIEIGTGNDPSDIQSVITTFYGYRTTAPDDVYVNTNEMWFATIGAIKSSRLQMVVEIFSNDLSTVFPCSRSNRNVSRAVVCDGLYQCDRYEDELVCDNSAPFLQEGESHFISLPTTTTTRFYDGTLLQTNATNGFQVVFQSLNLYYADDKIEIGTGNDPSDIQSVITTFYGHRTTAPDDVYVNTNEMWFAAIGAIQSARLQMDVEIFSNDLSTVFACSKSNINVSRAVVCDGLYQCDRYEDEVPCGKSKEKGYWVLRS</sequence>
<dbReference type="SUPFAM" id="SSF57424">
    <property type="entry name" value="LDL receptor-like module"/>
    <property type="match status" value="1"/>
</dbReference>
<dbReference type="Proteomes" id="UP000007110">
    <property type="component" value="Unassembled WGS sequence"/>
</dbReference>
<evidence type="ECO:0000313" key="8">
    <source>
        <dbReference type="Proteomes" id="UP000007110"/>
    </source>
</evidence>
<evidence type="ECO:0000256" key="3">
    <source>
        <dbReference type="ARBA" id="ARBA00022737"/>
    </source>
</evidence>
<dbReference type="AlphaFoldDB" id="A0A7M7SZ58"/>
<organism evidence="7 8">
    <name type="scientific">Strongylocentrotus purpuratus</name>
    <name type="common">Purple sea urchin</name>
    <dbReference type="NCBI Taxonomy" id="7668"/>
    <lineage>
        <taxon>Eukaryota</taxon>
        <taxon>Metazoa</taxon>
        <taxon>Echinodermata</taxon>
        <taxon>Eleutherozoa</taxon>
        <taxon>Echinozoa</taxon>
        <taxon>Echinoidea</taxon>
        <taxon>Euechinoidea</taxon>
        <taxon>Echinacea</taxon>
        <taxon>Camarodonta</taxon>
        <taxon>Echinidea</taxon>
        <taxon>Strongylocentrotidae</taxon>
        <taxon>Strongylocentrotus</taxon>
    </lineage>
</organism>
<evidence type="ECO:0000256" key="5">
    <source>
        <dbReference type="ARBA" id="ARBA00023136"/>
    </source>
</evidence>
<dbReference type="EnsemblMetazoa" id="XM_030986099">
    <property type="protein sequence ID" value="XP_030841959"/>
    <property type="gene ID" value="LOC115924201"/>
</dbReference>
<name>A0A7M7SZ58_STRPU</name>
<keyword evidence="3" id="KW-0677">Repeat</keyword>
<dbReference type="InParanoid" id="A0A7M7SZ58"/>
<evidence type="ECO:0000256" key="2">
    <source>
        <dbReference type="ARBA" id="ARBA00022692"/>
    </source>
</evidence>
<reference evidence="7" key="2">
    <citation type="submission" date="2021-01" db="UniProtKB">
        <authorList>
            <consortium name="EnsemblMetazoa"/>
        </authorList>
    </citation>
    <scope>IDENTIFICATION</scope>
</reference>
<protein>
    <submittedName>
        <fullName evidence="7">Uncharacterized protein</fullName>
    </submittedName>
</protein>
<dbReference type="PANTHER" id="PTHR24270:SF62">
    <property type="entry name" value="LOW-DENSITY LIPOPROTEIN RECEPTOR-RELATED PROTEIN 2"/>
    <property type="match status" value="1"/>
</dbReference>
<evidence type="ECO:0000313" key="7">
    <source>
        <dbReference type="EnsemblMetazoa" id="XP_030841959"/>
    </source>
</evidence>
<dbReference type="GeneID" id="115924201"/>
<keyword evidence="2" id="KW-0812">Transmembrane</keyword>
<keyword evidence="5" id="KW-0472">Membrane</keyword>
<accession>A0A7M7SZ58</accession>
<evidence type="ECO:0000256" key="1">
    <source>
        <dbReference type="ARBA" id="ARBA00004167"/>
    </source>
</evidence>
<dbReference type="OrthoDB" id="10144435at2759"/>
<proteinExistence type="predicted"/>
<dbReference type="InterPro" id="IPR050685">
    <property type="entry name" value="LDLR"/>
</dbReference>
<dbReference type="GO" id="GO:0016020">
    <property type="term" value="C:membrane"/>
    <property type="evidence" value="ECO:0007669"/>
    <property type="project" value="UniProtKB-SubCell"/>
</dbReference>
<keyword evidence="4" id="KW-1133">Transmembrane helix</keyword>
<reference evidence="8" key="1">
    <citation type="submission" date="2015-02" db="EMBL/GenBank/DDBJ databases">
        <title>Genome sequencing for Strongylocentrotus purpuratus.</title>
        <authorList>
            <person name="Murali S."/>
            <person name="Liu Y."/>
            <person name="Vee V."/>
            <person name="English A."/>
            <person name="Wang M."/>
            <person name="Skinner E."/>
            <person name="Han Y."/>
            <person name="Muzny D.M."/>
            <person name="Worley K.C."/>
            <person name="Gibbs R.A."/>
        </authorList>
    </citation>
    <scope>NUCLEOTIDE SEQUENCE</scope>
</reference>
<dbReference type="KEGG" id="spu:115924201"/>
<evidence type="ECO:0000256" key="6">
    <source>
        <dbReference type="ARBA" id="ARBA00023157"/>
    </source>
</evidence>
<dbReference type="RefSeq" id="XP_030841959.1">
    <property type="nucleotide sequence ID" value="XM_030986099.1"/>
</dbReference>
<dbReference type="PANTHER" id="PTHR24270">
    <property type="entry name" value="LOW-DENSITY LIPOPROTEIN RECEPTOR-RELATED"/>
    <property type="match status" value="1"/>
</dbReference>
<dbReference type="GO" id="GO:0016192">
    <property type="term" value="P:vesicle-mediated transport"/>
    <property type="evidence" value="ECO:0007669"/>
    <property type="project" value="UniProtKB-ARBA"/>
</dbReference>
<evidence type="ECO:0000256" key="4">
    <source>
        <dbReference type="ARBA" id="ARBA00022989"/>
    </source>
</evidence>
<dbReference type="OMA" id="CDNSAPF"/>
<comment type="subcellular location">
    <subcellularLocation>
        <location evidence="1">Membrane</location>
        <topology evidence="1">Single-pass membrane protein</topology>
    </subcellularLocation>
</comment>
<keyword evidence="8" id="KW-1185">Reference proteome</keyword>